<gene>
    <name evidence="1" type="ORF">GCM10023318_21460</name>
</gene>
<protein>
    <submittedName>
        <fullName evidence="1">Uncharacterized protein</fullName>
    </submittedName>
</protein>
<evidence type="ECO:0000313" key="1">
    <source>
        <dbReference type="EMBL" id="GAA5050805.1"/>
    </source>
</evidence>
<reference evidence="2" key="1">
    <citation type="journal article" date="2019" name="Int. J. Syst. Evol. Microbiol.">
        <title>The Global Catalogue of Microorganisms (GCM) 10K type strain sequencing project: providing services to taxonomists for standard genome sequencing and annotation.</title>
        <authorList>
            <consortium name="The Broad Institute Genomics Platform"/>
            <consortium name="The Broad Institute Genome Sequencing Center for Infectious Disease"/>
            <person name="Wu L."/>
            <person name="Ma J."/>
        </authorList>
    </citation>
    <scope>NUCLEOTIDE SEQUENCE [LARGE SCALE GENOMIC DNA]</scope>
    <source>
        <strain evidence="2">JCM 18298</strain>
    </source>
</reference>
<accession>A0ABP9K3V7</accession>
<organism evidence="1 2">
    <name type="scientific">Nocardia callitridis</name>
    <dbReference type="NCBI Taxonomy" id="648753"/>
    <lineage>
        <taxon>Bacteria</taxon>
        <taxon>Bacillati</taxon>
        <taxon>Actinomycetota</taxon>
        <taxon>Actinomycetes</taxon>
        <taxon>Mycobacteriales</taxon>
        <taxon>Nocardiaceae</taxon>
        <taxon>Nocardia</taxon>
    </lineage>
</organism>
<keyword evidence="2" id="KW-1185">Reference proteome</keyword>
<evidence type="ECO:0000313" key="2">
    <source>
        <dbReference type="Proteomes" id="UP001500603"/>
    </source>
</evidence>
<dbReference type="EMBL" id="BAABJM010000002">
    <property type="protein sequence ID" value="GAA5050805.1"/>
    <property type="molecule type" value="Genomic_DNA"/>
</dbReference>
<sequence>MGDCGFFVKIKDAGTWDMQHRDCAAPEAVLIVVRNSATNRCPDNDFRWTSRRKKKTVYACTQLNAQVGECVNDPANTGQNLHLLRKVPCSTRGAHQVNTRIARDDANVCQPVSKKFTRTTAIHHRKQPTSYCLNPVNT</sequence>
<name>A0ABP9K3V7_9NOCA</name>
<dbReference type="Proteomes" id="UP001500603">
    <property type="component" value="Unassembled WGS sequence"/>
</dbReference>
<proteinExistence type="predicted"/>
<comment type="caution">
    <text evidence="1">The sequence shown here is derived from an EMBL/GenBank/DDBJ whole genome shotgun (WGS) entry which is preliminary data.</text>
</comment>